<dbReference type="EMBL" id="LJSK01000284">
    <property type="protein sequence ID" value="KPI84161.1"/>
    <property type="molecule type" value="Genomic_DNA"/>
</dbReference>
<name>A0A0N1HUV9_LEPSE</name>
<keyword evidence="3" id="KW-1185">Reference proteome</keyword>
<comment type="caution">
    <text evidence="2">The sequence shown here is derived from an EMBL/GenBank/DDBJ whole genome shotgun (WGS) entry which is preliminary data.</text>
</comment>
<protein>
    <submittedName>
        <fullName evidence="2">Uncharacterized protein</fullName>
    </submittedName>
</protein>
<accession>A0A0N1HUV9</accession>
<dbReference type="VEuPathDB" id="TriTrypDB:Lsey_0284_0050"/>
<evidence type="ECO:0000313" key="3">
    <source>
        <dbReference type="Proteomes" id="UP000038009"/>
    </source>
</evidence>
<feature type="compositionally biased region" description="Pro residues" evidence="1">
    <location>
        <begin position="1"/>
        <end position="10"/>
    </location>
</feature>
<proteinExistence type="predicted"/>
<evidence type="ECO:0000256" key="1">
    <source>
        <dbReference type="SAM" id="MobiDB-lite"/>
    </source>
</evidence>
<organism evidence="2 3">
    <name type="scientific">Leptomonas seymouri</name>
    <dbReference type="NCBI Taxonomy" id="5684"/>
    <lineage>
        <taxon>Eukaryota</taxon>
        <taxon>Discoba</taxon>
        <taxon>Euglenozoa</taxon>
        <taxon>Kinetoplastea</taxon>
        <taxon>Metakinetoplastina</taxon>
        <taxon>Trypanosomatida</taxon>
        <taxon>Trypanosomatidae</taxon>
        <taxon>Leishmaniinae</taxon>
        <taxon>Leptomonas</taxon>
    </lineage>
</organism>
<evidence type="ECO:0000313" key="2">
    <source>
        <dbReference type="EMBL" id="KPI84161.1"/>
    </source>
</evidence>
<gene>
    <name evidence="2" type="ORF">ABL78_6786</name>
</gene>
<dbReference type="AlphaFoldDB" id="A0A0N1HUV9"/>
<reference evidence="2 3" key="1">
    <citation type="journal article" date="2015" name="PLoS Pathog.">
        <title>Leptomonas seymouri: Adaptations to the Dixenous Life Cycle Analyzed by Genome Sequencing, Transcriptome Profiling and Co-infection with Leishmania donovani.</title>
        <authorList>
            <person name="Kraeva N."/>
            <person name="Butenko A."/>
            <person name="Hlavacova J."/>
            <person name="Kostygov A."/>
            <person name="Myskova J."/>
            <person name="Grybchuk D."/>
            <person name="Lestinova T."/>
            <person name="Votypka J."/>
            <person name="Volf P."/>
            <person name="Opperdoes F."/>
            <person name="Flegontov P."/>
            <person name="Lukes J."/>
            <person name="Yurchenko V."/>
        </authorList>
    </citation>
    <scope>NUCLEOTIDE SEQUENCE [LARGE SCALE GENOMIC DNA]</scope>
    <source>
        <strain evidence="2 3">ATCC 30220</strain>
    </source>
</reference>
<feature type="region of interest" description="Disordered" evidence="1">
    <location>
        <begin position="1"/>
        <end position="29"/>
    </location>
</feature>
<sequence length="218" mass="23765">MPLSPIPAPRPLVYGHKPSTPLGHPSGVHPSVQQVTAACRNNCRAVAAIQTLKRKRRCGEEAVAGGLTLARNHHHHPSPPHGQRERCAGGSVQCRCVCGQTLRWRRAYMEVVGGGSRWWWCKQEGRCSDERAGMLCVSVESKEKRYCRGMSPSGWGTATVELPLARANAGRGAGSRAIQPQLLKSLRVKEDEQDQSAALSVIDACFHACLLLMTSKKI</sequence>
<dbReference type="Proteomes" id="UP000038009">
    <property type="component" value="Unassembled WGS sequence"/>
</dbReference>